<feature type="domain" description="Glycosyl transferase family 1" evidence="1">
    <location>
        <begin position="156"/>
        <end position="314"/>
    </location>
</feature>
<dbReference type="SUPFAM" id="SSF53756">
    <property type="entry name" value="UDP-Glycosyltransferase/glycogen phosphorylase"/>
    <property type="match status" value="1"/>
</dbReference>
<evidence type="ECO:0000313" key="2">
    <source>
        <dbReference type="EMBL" id="GEQ87316.1"/>
    </source>
</evidence>
<gene>
    <name evidence="2" type="ORF">ULMS_28240</name>
</gene>
<reference evidence="2 3" key="1">
    <citation type="submission" date="2019-08" db="EMBL/GenBank/DDBJ databases">
        <title>Ulvibacter marinistellae sp. nov., isolated from a starfish, Patiria pectinifera.</title>
        <authorList>
            <person name="Kawano K."/>
            <person name="Ushijima N."/>
            <person name="Kihara M."/>
            <person name="Itoh H."/>
        </authorList>
    </citation>
    <scope>NUCLEOTIDE SEQUENCE [LARGE SCALE GENOMIC DNA]</scope>
    <source>
        <strain evidence="2 3">KK4</strain>
    </source>
</reference>
<organism evidence="2 3">
    <name type="scientific">Patiriisocius marinistellae</name>
    <dbReference type="NCBI Taxonomy" id="2494560"/>
    <lineage>
        <taxon>Bacteria</taxon>
        <taxon>Pseudomonadati</taxon>
        <taxon>Bacteroidota</taxon>
        <taxon>Flavobacteriia</taxon>
        <taxon>Flavobacteriales</taxon>
        <taxon>Flavobacteriaceae</taxon>
        <taxon>Patiriisocius</taxon>
    </lineage>
</organism>
<name>A0A5J4G396_9FLAO</name>
<evidence type="ECO:0000313" key="3">
    <source>
        <dbReference type="Proteomes" id="UP000326994"/>
    </source>
</evidence>
<keyword evidence="2" id="KW-0808">Transferase</keyword>
<dbReference type="CDD" id="cd03811">
    <property type="entry name" value="GT4_GT28_WabH-like"/>
    <property type="match status" value="1"/>
</dbReference>
<keyword evidence="3" id="KW-1185">Reference proteome</keyword>
<dbReference type="InterPro" id="IPR001296">
    <property type="entry name" value="Glyco_trans_1"/>
</dbReference>
<protein>
    <submittedName>
        <fullName evidence="2">Glycosyl transferase</fullName>
    </submittedName>
</protein>
<evidence type="ECO:0000259" key="1">
    <source>
        <dbReference type="Pfam" id="PF00534"/>
    </source>
</evidence>
<dbReference type="Gene3D" id="3.40.50.2000">
    <property type="entry name" value="Glycogen Phosphorylase B"/>
    <property type="match status" value="2"/>
</dbReference>
<comment type="caution">
    <text evidence="2">The sequence shown here is derived from an EMBL/GenBank/DDBJ whole genome shotgun (WGS) entry which is preliminary data.</text>
</comment>
<proteinExistence type="predicted"/>
<dbReference type="PANTHER" id="PTHR12526">
    <property type="entry name" value="GLYCOSYLTRANSFERASE"/>
    <property type="match status" value="1"/>
</dbReference>
<dbReference type="GO" id="GO:0016757">
    <property type="term" value="F:glycosyltransferase activity"/>
    <property type="evidence" value="ECO:0007669"/>
    <property type="project" value="InterPro"/>
</dbReference>
<sequence>MLSNKGHNVHIVILNDNVDFKFSGTLFNLGVFKKQNDTLLKRLKRFRRLRKFLINENFDVIIDHRSKNSYWREQFYNRYIYKGLKKIYVVHSSNLSGYFTEMPLRFASVYNKNVCTIGVSIHISEEIKKMGVTNCNTIYNSYNPEWGAGKNELPNILKDKKYLLTYGRIEDAIKDFSFLIHSFQASKIWQQDVFLVIMGDGKDKERIKELAESQECKSHIVFIPFNKNPFSIVANAQFTTLTSKYEGFPMVLVESLSLGTPVVSLDIVSGPSEIIIHKLNGLLVKERSIPLFSKAIHEMITNKELLEYCKRNAKVTVTKFSMEEVSKQWDTLIQNELH</sequence>
<accession>A0A5J4G396</accession>
<dbReference type="EMBL" id="BKCF01000007">
    <property type="protein sequence ID" value="GEQ87316.1"/>
    <property type="molecule type" value="Genomic_DNA"/>
</dbReference>
<dbReference type="Proteomes" id="UP000326994">
    <property type="component" value="Unassembled WGS sequence"/>
</dbReference>
<dbReference type="PANTHER" id="PTHR12526:SF630">
    <property type="entry name" value="GLYCOSYLTRANSFERASE"/>
    <property type="match status" value="1"/>
</dbReference>
<dbReference type="AlphaFoldDB" id="A0A5J4G396"/>
<dbReference type="Pfam" id="PF00534">
    <property type="entry name" value="Glycos_transf_1"/>
    <property type="match status" value="1"/>
</dbReference>